<sequence length="433" mass="51128">MNVKELTNYTNKVKARELWKTLYLCAKASPTRRFHAIYDKIHRSDILWEAWQRVKRKRGSGGIDGQTIEEIIVKYGEKKFLEELQLELQQKQYHPQPVLRTYIPKENGKKRPLGIPTIKDRVAQMATKLVIEPIFEADFHDCSFGFRPKRNAHQAMSKIRKVSKKCTWVVDVDIQGYFDNINQDKLMKLVGQRISDRRVLKLIRKWLKAGVMEEGNIRDTITGTPQGGVISPLLANIYLNAMDKLWEEKFQHIGELVRYADDLVILCRTKKQALESIRVIQAIMDKLDLSVNKEKSRLVNLWNDTDGFDFLGFHNRKLPIRRKGGFTLYVMTHIPKHNAMKKMRAKIKAYTESRSKLHMDIRELIKGLNRRLQGFKNYYSISSKAKKWLRRIDWYVLERLNLFINKKRNRRKRHWYLIETKNAVDHLLVKLAS</sequence>
<dbReference type="InterPro" id="IPR013597">
    <property type="entry name" value="Mat_intron_G2"/>
</dbReference>
<keyword evidence="2" id="KW-0808">Transferase</keyword>
<keyword evidence="2" id="KW-0695">RNA-directed DNA polymerase</keyword>
<proteinExistence type="predicted"/>
<evidence type="ECO:0000259" key="1">
    <source>
        <dbReference type="PROSITE" id="PS50878"/>
    </source>
</evidence>
<reference evidence="2 3" key="1">
    <citation type="submission" date="2019-10" db="EMBL/GenBank/DDBJ databases">
        <title>Gracilibacillus salitolerans sp. nov., a moderate halophile isolated from a saline soil in northwest China.</title>
        <authorList>
            <person name="Gan L."/>
        </authorList>
    </citation>
    <scope>NUCLEOTIDE SEQUENCE [LARGE SCALE GENOMIC DNA]</scope>
    <source>
        <strain evidence="2 3">TP2-8</strain>
    </source>
</reference>
<dbReference type="SUPFAM" id="SSF56672">
    <property type="entry name" value="DNA/RNA polymerases"/>
    <property type="match status" value="1"/>
</dbReference>
<dbReference type="Proteomes" id="UP000435187">
    <property type="component" value="Unassembled WGS sequence"/>
</dbReference>
<dbReference type="AlphaFoldDB" id="A0A6N7R6K2"/>
<accession>A0A6N7R6K2</accession>
<dbReference type="PANTHER" id="PTHR34047">
    <property type="entry name" value="NUCLEAR INTRON MATURASE 1, MITOCHONDRIAL-RELATED"/>
    <property type="match status" value="1"/>
</dbReference>
<dbReference type="NCBIfam" id="TIGR04416">
    <property type="entry name" value="group_II_RT_mat"/>
    <property type="match status" value="1"/>
</dbReference>
<evidence type="ECO:0000313" key="2">
    <source>
        <dbReference type="EMBL" id="MRI68794.1"/>
    </source>
</evidence>
<dbReference type="EMBL" id="WJEE01000108">
    <property type="protein sequence ID" value="MRI68794.1"/>
    <property type="molecule type" value="Genomic_DNA"/>
</dbReference>
<evidence type="ECO:0000313" key="3">
    <source>
        <dbReference type="Proteomes" id="UP000435187"/>
    </source>
</evidence>
<organism evidence="2 3">
    <name type="scientific">Gracilibacillus thailandensis</name>
    <dbReference type="NCBI Taxonomy" id="563735"/>
    <lineage>
        <taxon>Bacteria</taxon>
        <taxon>Bacillati</taxon>
        <taxon>Bacillota</taxon>
        <taxon>Bacilli</taxon>
        <taxon>Bacillales</taxon>
        <taxon>Bacillaceae</taxon>
        <taxon>Gracilibacillus</taxon>
    </lineage>
</organism>
<dbReference type="InterPro" id="IPR030931">
    <property type="entry name" value="Group_II_RT_mat"/>
</dbReference>
<dbReference type="GO" id="GO:0003964">
    <property type="term" value="F:RNA-directed DNA polymerase activity"/>
    <property type="evidence" value="ECO:0007669"/>
    <property type="project" value="UniProtKB-KW"/>
</dbReference>
<feature type="domain" description="Reverse transcriptase" evidence="1">
    <location>
        <begin position="84"/>
        <end position="315"/>
    </location>
</feature>
<keyword evidence="2" id="KW-0548">Nucleotidyltransferase</keyword>
<dbReference type="PANTHER" id="PTHR34047:SF8">
    <property type="entry name" value="PROTEIN YKFC"/>
    <property type="match status" value="1"/>
</dbReference>
<dbReference type="InterPro" id="IPR043128">
    <property type="entry name" value="Rev_trsase/Diguanyl_cyclase"/>
</dbReference>
<dbReference type="Gene3D" id="3.30.70.270">
    <property type="match status" value="1"/>
</dbReference>
<dbReference type="InterPro" id="IPR000477">
    <property type="entry name" value="RT_dom"/>
</dbReference>
<dbReference type="RefSeq" id="WP_163578831.1">
    <property type="nucleotide sequence ID" value="NZ_JBHUMW010000097.1"/>
</dbReference>
<dbReference type="PROSITE" id="PS50878">
    <property type="entry name" value="RT_POL"/>
    <property type="match status" value="1"/>
</dbReference>
<keyword evidence="3" id="KW-1185">Reference proteome</keyword>
<comment type="caution">
    <text evidence="2">The sequence shown here is derived from an EMBL/GenBank/DDBJ whole genome shotgun (WGS) entry which is preliminary data.</text>
</comment>
<dbReference type="InterPro" id="IPR043502">
    <property type="entry name" value="DNA/RNA_pol_sf"/>
</dbReference>
<dbReference type="EC" id="2.7.7.49" evidence="2"/>
<protein>
    <submittedName>
        <fullName evidence="2">Group II intron reverse transcriptase/maturase</fullName>
        <ecNumber evidence="2">2.7.7.49</ecNumber>
    </submittedName>
</protein>
<dbReference type="Pfam" id="PF00078">
    <property type="entry name" value="RVT_1"/>
    <property type="match status" value="1"/>
</dbReference>
<dbReference type="InterPro" id="IPR051083">
    <property type="entry name" value="GrpII_Intron_Splice-Mob/Def"/>
</dbReference>
<gene>
    <name evidence="2" type="primary">ltrA</name>
    <name evidence="2" type="ORF">GH885_21065</name>
</gene>
<dbReference type="Pfam" id="PF08388">
    <property type="entry name" value="GIIM"/>
    <property type="match status" value="1"/>
</dbReference>
<dbReference type="CDD" id="cd01651">
    <property type="entry name" value="RT_G2_intron"/>
    <property type="match status" value="1"/>
</dbReference>
<name>A0A6N7R6K2_9BACI</name>